<dbReference type="PANTHER" id="PTHR42801:SF4">
    <property type="entry name" value="AHPC_TSA FAMILY PROTEIN"/>
    <property type="match status" value="1"/>
</dbReference>
<evidence type="ECO:0000256" key="6">
    <source>
        <dbReference type="ARBA" id="ARBA00023002"/>
    </source>
</evidence>
<dbReference type="Gene3D" id="3.40.30.10">
    <property type="entry name" value="Glutaredoxin"/>
    <property type="match status" value="1"/>
</dbReference>
<evidence type="ECO:0000256" key="13">
    <source>
        <dbReference type="PIRSR" id="PIRSR000239-1"/>
    </source>
</evidence>
<dbReference type="InterPro" id="IPR050924">
    <property type="entry name" value="Peroxiredoxin_BCP/PrxQ"/>
</dbReference>
<comment type="caution">
    <text evidence="15">The sequence shown here is derived from an EMBL/GenBank/DDBJ whole genome shotgun (WGS) entry which is preliminary data.</text>
</comment>
<evidence type="ECO:0000256" key="2">
    <source>
        <dbReference type="ARBA" id="ARBA00011245"/>
    </source>
</evidence>
<evidence type="ECO:0000256" key="4">
    <source>
        <dbReference type="ARBA" id="ARBA00022559"/>
    </source>
</evidence>
<evidence type="ECO:0000256" key="9">
    <source>
        <dbReference type="ARBA" id="ARBA00032824"/>
    </source>
</evidence>
<evidence type="ECO:0000256" key="5">
    <source>
        <dbReference type="ARBA" id="ARBA00022862"/>
    </source>
</evidence>
<dbReference type="AlphaFoldDB" id="A0A167KAH5"/>
<dbReference type="RefSeq" id="WP_068588959.1">
    <property type="nucleotide sequence ID" value="NZ_LRXL01000012.1"/>
</dbReference>
<organism evidence="15 16">
    <name type="scientific">Cochleicola gelatinilyticus</name>
    <dbReference type="NCBI Taxonomy" id="1763537"/>
    <lineage>
        <taxon>Bacteria</taxon>
        <taxon>Pseudomonadati</taxon>
        <taxon>Bacteroidota</taxon>
        <taxon>Flavobacteriia</taxon>
        <taxon>Flavobacteriales</taxon>
        <taxon>Flavobacteriaceae</taxon>
        <taxon>Cochleicola</taxon>
    </lineage>
</organism>
<evidence type="ECO:0000256" key="1">
    <source>
        <dbReference type="ARBA" id="ARBA00003330"/>
    </source>
</evidence>
<evidence type="ECO:0000313" key="16">
    <source>
        <dbReference type="Proteomes" id="UP000077013"/>
    </source>
</evidence>
<keyword evidence="5" id="KW-0049">Antioxidant</keyword>
<dbReference type="FunFam" id="3.40.30.10:FF:000007">
    <property type="entry name" value="Thioredoxin-dependent thiol peroxidase"/>
    <property type="match status" value="1"/>
</dbReference>
<evidence type="ECO:0000256" key="11">
    <source>
        <dbReference type="ARBA" id="ARBA00042639"/>
    </source>
</evidence>
<dbReference type="Pfam" id="PF00578">
    <property type="entry name" value="AhpC-TSA"/>
    <property type="match status" value="1"/>
</dbReference>
<evidence type="ECO:0000313" key="15">
    <source>
        <dbReference type="EMBL" id="OAB81564.1"/>
    </source>
</evidence>
<dbReference type="Proteomes" id="UP000077013">
    <property type="component" value="Unassembled WGS sequence"/>
</dbReference>
<evidence type="ECO:0000256" key="3">
    <source>
        <dbReference type="ARBA" id="ARBA00013017"/>
    </source>
</evidence>
<dbReference type="STRING" id="1763537.ULVI_01720"/>
<keyword evidence="16" id="KW-1185">Reference proteome</keyword>
<dbReference type="OrthoDB" id="9812811at2"/>
<keyword evidence="7" id="KW-1015">Disulfide bond</keyword>
<sequence length="145" mass="16189">MSLKIGEPIPKFKLNDKNGEVFTSESISGSAVIYFYPKNFTPGCTKEACGFRDAFEEFTEKGAQVIGISSDSEASHQKFAARYKLPFILLADTNGVVRKKFGVKSTLLGLLPGRETFVFNKERELVYKFESMNAKNHIGKALKHL</sequence>
<dbReference type="CDD" id="cd03017">
    <property type="entry name" value="PRX_BCP"/>
    <property type="match status" value="1"/>
</dbReference>
<dbReference type="InterPro" id="IPR000866">
    <property type="entry name" value="AhpC/TSA"/>
</dbReference>
<dbReference type="GO" id="GO:0005737">
    <property type="term" value="C:cytoplasm"/>
    <property type="evidence" value="ECO:0007669"/>
    <property type="project" value="TreeGrafter"/>
</dbReference>
<feature type="active site" description="Cysteine sulfenic acid (-SOH) intermediate; for peroxidase activity" evidence="13">
    <location>
        <position position="44"/>
    </location>
</feature>
<dbReference type="InterPro" id="IPR036249">
    <property type="entry name" value="Thioredoxin-like_sf"/>
</dbReference>
<gene>
    <name evidence="15" type="ORF">ULVI_01720</name>
</gene>
<dbReference type="SUPFAM" id="SSF52833">
    <property type="entry name" value="Thioredoxin-like"/>
    <property type="match status" value="1"/>
</dbReference>
<dbReference type="GO" id="GO:0034599">
    <property type="term" value="P:cellular response to oxidative stress"/>
    <property type="evidence" value="ECO:0007669"/>
    <property type="project" value="TreeGrafter"/>
</dbReference>
<evidence type="ECO:0000256" key="12">
    <source>
        <dbReference type="ARBA" id="ARBA00049091"/>
    </source>
</evidence>
<proteinExistence type="inferred from homology"/>
<name>A0A167KAH5_9FLAO</name>
<dbReference type="InterPro" id="IPR013766">
    <property type="entry name" value="Thioredoxin_domain"/>
</dbReference>
<comment type="similarity">
    <text evidence="10">Belongs to the peroxiredoxin family. BCP/PrxQ subfamily.</text>
</comment>
<comment type="catalytic activity">
    <reaction evidence="12">
        <text>a hydroperoxide + [thioredoxin]-dithiol = an alcohol + [thioredoxin]-disulfide + H2O</text>
        <dbReference type="Rhea" id="RHEA:62620"/>
        <dbReference type="Rhea" id="RHEA-COMP:10698"/>
        <dbReference type="Rhea" id="RHEA-COMP:10700"/>
        <dbReference type="ChEBI" id="CHEBI:15377"/>
        <dbReference type="ChEBI" id="CHEBI:29950"/>
        <dbReference type="ChEBI" id="CHEBI:30879"/>
        <dbReference type="ChEBI" id="CHEBI:35924"/>
        <dbReference type="ChEBI" id="CHEBI:50058"/>
        <dbReference type="EC" id="1.11.1.24"/>
    </reaction>
</comment>
<keyword evidence="6" id="KW-0560">Oxidoreductase</keyword>
<keyword evidence="8" id="KW-0676">Redox-active center</keyword>
<evidence type="ECO:0000259" key="14">
    <source>
        <dbReference type="PROSITE" id="PS51352"/>
    </source>
</evidence>
<protein>
    <recommendedName>
        <fullName evidence="3">thioredoxin-dependent peroxiredoxin</fullName>
        <ecNumber evidence="3">1.11.1.24</ecNumber>
    </recommendedName>
    <alternativeName>
        <fullName evidence="9">Thioredoxin peroxidase</fullName>
    </alternativeName>
    <alternativeName>
        <fullName evidence="11">Thioredoxin-dependent peroxiredoxin Bcp</fullName>
    </alternativeName>
</protein>
<dbReference type="PANTHER" id="PTHR42801">
    <property type="entry name" value="THIOREDOXIN-DEPENDENT PEROXIDE REDUCTASE"/>
    <property type="match status" value="1"/>
</dbReference>
<dbReference type="InterPro" id="IPR024706">
    <property type="entry name" value="Peroxiredoxin_AhpC-typ"/>
</dbReference>
<evidence type="ECO:0000256" key="10">
    <source>
        <dbReference type="ARBA" id="ARBA00038489"/>
    </source>
</evidence>
<comment type="subunit">
    <text evidence="2">Monomer.</text>
</comment>
<keyword evidence="4" id="KW-0575">Peroxidase</keyword>
<comment type="function">
    <text evidence="1">Thiol-specific peroxidase that catalyzes the reduction of hydrogen peroxide and organic hydroperoxides to water and alcohols, respectively. Plays a role in cell protection against oxidative stress by detoxifying peroxides and as sensor of hydrogen peroxide-mediated signaling events.</text>
</comment>
<dbReference type="EMBL" id="LRXL01000012">
    <property type="protein sequence ID" value="OAB81564.1"/>
    <property type="molecule type" value="Genomic_DNA"/>
</dbReference>
<dbReference type="EC" id="1.11.1.24" evidence="3"/>
<accession>A0A167KAH5</accession>
<evidence type="ECO:0000256" key="7">
    <source>
        <dbReference type="ARBA" id="ARBA00023157"/>
    </source>
</evidence>
<reference evidence="15 16" key="1">
    <citation type="submission" date="2016-02" db="EMBL/GenBank/DDBJ databases">
        <title>Ulvibacter sp. LPB0005, isolated from Thais luteostoma.</title>
        <authorList>
            <person name="Shin S.-K."/>
            <person name="Yi H."/>
        </authorList>
    </citation>
    <scope>NUCLEOTIDE SEQUENCE [LARGE SCALE GENOMIC DNA]</scope>
    <source>
        <strain evidence="15 16">LPB0005</strain>
    </source>
</reference>
<dbReference type="PROSITE" id="PS51352">
    <property type="entry name" value="THIOREDOXIN_2"/>
    <property type="match status" value="1"/>
</dbReference>
<dbReference type="PIRSF" id="PIRSF000239">
    <property type="entry name" value="AHPC"/>
    <property type="match status" value="1"/>
</dbReference>
<evidence type="ECO:0000256" key="8">
    <source>
        <dbReference type="ARBA" id="ARBA00023284"/>
    </source>
</evidence>
<feature type="domain" description="Thioredoxin" evidence="14">
    <location>
        <begin position="3"/>
        <end position="145"/>
    </location>
</feature>
<dbReference type="GO" id="GO:0045454">
    <property type="term" value="P:cell redox homeostasis"/>
    <property type="evidence" value="ECO:0007669"/>
    <property type="project" value="TreeGrafter"/>
</dbReference>
<dbReference type="GO" id="GO:0008379">
    <property type="term" value="F:thioredoxin peroxidase activity"/>
    <property type="evidence" value="ECO:0007669"/>
    <property type="project" value="TreeGrafter"/>
</dbReference>